<organism evidence="3">
    <name type="scientific">Trieres chinensis</name>
    <name type="common">Marine centric diatom</name>
    <name type="synonym">Odontella sinensis</name>
    <dbReference type="NCBI Taxonomy" id="1514140"/>
    <lineage>
        <taxon>Eukaryota</taxon>
        <taxon>Sar</taxon>
        <taxon>Stramenopiles</taxon>
        <taxon>Ochrophyta</taxon>
        <taxon>Bacillariophyta</taxon>
        <taxon>Mediophyceae</taxon>
        <taxon>Biddulphiophycidae</taxon>
        <taxon>Eupodiscales</taxon>
        <taxon>Parodontellaceae</taxon>
        <taxon>Trieres</taxon>
    </lineage>
</organism>
<feature type="chain" id="PRO_5031420578" evidence="2">
    <location>
        <begin position="21"/>
        <end position="709"/>
    </location>
</feature>
<dbReference type="PANTHER" id="PTHR40855:SF1">
    <property type="entry name" value="CLAVAMINATE SYNTHASE-LIKE PROTEIN"/>
    <property type="match status" value="1"/>
</dbReference>
<dbReference type="EMBL" id="HBGO01025602">
    <property type="protein sequence ID" value="CAD9348798.1"/>
    <property type="molecule type" value="Transcribed_RNA"/>
</dbReference>
<evidence type="ECO:0000256" key="1">
    <source>
        <dbReference type="SAM" id="MobiDB-lite"/>
    </source>
</evidence>
<dbReference type="AlphaFoldDB" id="A0A7S1ZUQ8"/>
<gene>
    <name evidence="3" type="ORF">OSIN01602_LOCUS14687</name>
</gene>
<accession>A0A7S1ZUQ8</accession>
<feature type="signal peptide" evidence="2">
    <location>
        <begin position="1"/>
        <end position="20"/>
    </location>
</feature>
<dbReference type="PANTHER" id="PTHR40855">
    <property type="entry name" value="DIOX_N DOMAIN-CONTAINING PROTEIN"/>
    <property type="match status" value="1"/>
</dbReference>
<evidence type="ECO:0000313" key="3">
    <source>
        <dbReference type="EMBL" id="CAD9348798.1"/>
    </source>
</evidence>
<feature type="region of interest" description="Disordered" evidence="1">
    <location>
        <begin position="99"/>
        <end position="119"/>
    </location>
</feature>
<proteinExistence type="predicted"/>
<protein>
    <submittedName>
        <fullName evidence="3">Uncharacterized protein</fullName>
    </submittedName>
</protein>
<sequence>MKLPLVESVLLSAAVSSAAGTATREDSVFRPHRVSLSDLRDASSTSSSGASLLEALRTHGVVAVADVSSTYAADKNGALKALHGCANSSPGEGMKTARFEDGTERRTVASRTIPGPGGMQRIEIQGGGGACDDFARVSGSLREAVGGAVRAFSDRLGSLLNLEGGPLLSTRDGSHDFASFGDVAEAGEHLEHFHSYAKSSEDEANKKGENVRKLAKEDTIDLHTDQGLFIAFTPAQIAGSDGELSPSGGFYVQDPETGNRLLAEFHPDDVIFMLGDGVEQIGLNDRLRGMGEEPLRPVPHALVMPEGVNDGSSSSVSRVWHGRMVLPPSGAVIPSSTTETFGDVRRSLASSSSEASSHRTGLGCSSPTEAARLLAEEEPSCADDATYCWHRCMPHEESGVSLEICSERNLRLQCVNPRDQVYVSGHGDFYPACSNTTAPVTDFPTLPNYPRSEEVCNDVAWEAFSTTTGYDHSFDRLGDNRGNRGFWEGAAEKGNGKVAKFMWNVGEDGKTIEGKLVFNGIFGYLALGLANLEDESKNGMMGASVIMGLPGADYTGMNGLDLTKDGSVQEYQVHPKQSPFRYWQDPLPDRDTSTYSFTSTDCFTSISFTTDTINDIPLVAEDGTGSLVWSGNTKDAYCQYHGRGDAGQGDRDRFTVNWTTGEGWFPAEDKVDLDNMDGLEGEDPKDPMSSAARTAASLGFVALGLVLSL</sequence>
<name>A0A7S1ZUQ8_TRICV</name>
<feature type="region of interest" description="Disordered" evidence="1">
    <location>
        <begin position="344"/>
        <end position="364"/>
    </location>
</feature>
<keyword evidence="2" id="KW-0732">Signal</keyword>
<reference evidence="3" key="1">
    <citation type="submission" date="2021-01" db="EMBL/GenBank/DDBJ databases">
        <authorList>
            <person name="Corre E."/>
            <person name="Pelletier E."/>
            <person name="Niang G."/>
            <person name="Scheremetjew M."/>
            <person name="Finn R."/>
            <person name="Kale V."/>
            <person name="Holt S."/>
            <person name="Cochrane G."/>
            <person name="Meng A."/>
            <person name="Brown T."/>
            <person name="Cohen L."/>
        </authorList>
    </citation>
    <scope>NUCLEOTIDE SEQUENCE</scope>
    <source>
        <strain evidence="3">Grunow 1884</strain>
    </source>
</reference>
<evidence type="ECO:0000256" key="2">
    <source>
        <dbReference type="SAM" id="SignalP"/>
    </source>
</evidence>